<dbReference type="Proteomes" id="UP000785679">
    <property type="component" value="Unassembled WGS sequence"/>
</dbReference>
<evidence type="ECO:0000259" key="5">
    <source>
        <dbReference type="Pfam" id="PF00472"/>
    </source>
</evidence>
<organism evidence="6 7">
    <name type="scientific">Halteria grandinella</name>
    <dbReference type="NCBI Taxonomy" id="5974"/>
    <lineage>
        <taxon>Eukaryota</taxon>
        <taxon>Sar</taxon>
        <taxon>Alveolata</taxon>
        <taxon>Ciliophora</taxon>
        <taxon>Intramacronucleata</taxon>
        <taxon>Spirotrichea</taxon>
        <taxon>Stichotrichia</taxon>
        <taxon>Sporadotrichida</taxon>
        <taxon>Halteriidae</taxon>
        <taxon>Halteria</taxon>
    </lineage>
</organism>
<feature type="domain" description="Prokaryotic-type class I peptide chain release factors" evidence="5">
    <location>
        <begin position="67"/>
        <end position="162"/>
    </location>
</feature>
<accession>A0A8J8NZ36</accession>
<dbReference type="PANTHER" id="PTHR46203">
    <property type="entry name" value="PROBABLE PEPTIDE CHAIN RELEASE FACTOR C12ORF65"/>
    <property type="match status" value="1"/>
</dbReference>
<dbReference type="InterPro" id="IPR000352">
    <property type="entry name" value="Pep_chain_release_fac_I"/>
</dbReference>
<evidence type="ECO:0000313" key="7">
    <source>
        <dbReference type="Proteomes" id="UP000785679"/>
    </source>
</evidence>
<name>A0A8J8NZ36_HALGN</name>
<keyword evidence="4" id="KW-0496">Mitochondrion</keyword>
<protein>
    <recommendedName>
        <fullName evidence="5">Prokaryotic-type class I peptide chain release factors domain-containing protein</fullName>
    </recommendedName>
</protein>
<dbReference type="GO" id="GO:0005739">
    <property type="term" value="C:mitochondrion"/>
    <property type="evidence" value="ECO:0007669"/>
    <property type="project" value="UniProtKB-SubCell"/>
</dbReference>
<comment type="subcellular location">
    <subcellularLocation>
        <location evidence="1">Mitochondrion</location>
    </subcellularLocation>
</comment>
<evidence type="ECO:0000256" key="1">
    <source>
        <dbReference type="ARBA" id="ARBA00004173"/>
    </source>
</evidence>
<evidence type="ECO:0000256" key="2">
    <source>
        <dbReference type="ARBA" id="ARBA00010835"/>
    </source>
</evidence>
<comment type="caution">
    <text evidence="6">The sequence shown here is derived from an EMBL/GenBank/DDBJ whole genome shotgun (WGS) entry which is preliminary data.</text>
</comment>
<dbReference type="Gene3D" id="3.30.160.20">
    <property type="match status" value="1"/>
</dbReference>
<gene>
    <name evidence="6" type="ORF">FGO68_gene4058</name>
</gene>
<sequence>MKSLASAFLRHTTFQKPSVLLIPLQLSQFSIKYDQSLIEQWKQALLANPNQHDLKEVDINHRVKRFKFSLDEKDFEEHFIKGFGPGGQKTNKSNNCVVLKHLPTGLVVRCHDSRDQLVNRKLARKLLYEKLDHIVNGDASTIARREQKIARAKERNERRRKQALLGQLDPENFLESEVSGEEEDFSKYDSMVLDKIGRDVK</sequence>
<evidence type="ECO:0000256" key="4">
    <source>
        <dbReference type="ARBA" id="ARBA00023128"/>
    </source>
</evidence>
<comment type="similarity">
    <text evidence="2">Belongs to the prokaryotic/mitochondrial release factor family.</text>
</comment>
<keyword evidence="7" id="KW-1185">Reference proteome</keyword>
<dbReference type="SUPFAM" id="SSF75620">
    <property type="entry name" value="Release factor"/>
    <property type="match status" value="1"/>
</dbReference>
<dbReference type="Pfam" id="PF00472">
    <property type="entry name" value="RF-1"/>
    <property type="match status" value="1"/>
</dbReference>
<dbReference type="InterPro" id="IPR052405">
    <property type="entry name" value="Mito_Transl_Release_Factor"/>
</dbReference>
<evidence type="ECO:0000256" key="3">
    <source>
        <dbReference type="ARBA" id="ARBA00022946"/>
    </source>
</evidence>
<evidence type="ECO:0000313" key="6">
    <source>
        <dbReference type="EMBL" id="TNV82915.1"/>
    </source>
</evidence>
<reference evidence="6" key="1">
    <citation type="submission" date="2019-06" db="EMBL/GenBank/DDBJ databases">
        <authorList>
            <person name="Zheng W."/>
        </authorList>
    </citation>
    <scope>NUCLEOTIDE SEQUENCE</scope>
    <source>
        <strain evidence="6">QDHG01</strain>
    </source>
</reference>
<dbReference type="InterPro" id="IPR045853">
    <property type="entry name" value="Pep_chain_release_fac_I_sf"/>
</dbReference>
<proteinExistence type="inferred from homology"/>
<dbReference type="GO" id="GO:0003747">
    <property type="term" value="F:translation release factor activity"/>
    <property type="evidence" value="ECO:0007669"/>
    <property type="project" value="InterPro"/>
</dbReference>
<dbReference type="OrthoDB" id="277888at2759"/>
<keyword evidence="3" id="KW-0809">Transit peptide</keyword>
<dbReference type="AlphaFoldDB" id="A0A8J8NZ36"/>
<dbReference type="EMBL" id="RRYP01004369">
    <property type="protein sequence ID" value="TNV82915.1"/>
    <property type="molecule type" value="Genomic_DNA"/>
</dbReference>
<dbReference type="PANTHER" id="PTHR46203:SF1">
    <property type="entry name" value="MITOCHONDRIAL TRANSLATION RELEASE FACTOR IN RESCUE"/>
    <property type="match status" value="1"/>
</dbReference>